<dbReference type="RefSeq" id="WP_181638945.1">
    <property type="nucleotide sequence ID" value="NZ_JACEIB010000027.1"/>
</dbReference>
<gene>
    <name evidence="1" type="ORF">HZF05_19105</name>
</gene>
<organism evidence="1 2">
    <name type="scientific">Sphingomonas chungangi</name>
    <dbReference type="NCBI Taxonomy" id="2683589"/>
    <lineage>
        <taxon>Bacteria</taxon>
        <taxon>Pseudomonadati</taxon>
        <taxon>Pseudomonadota</taxon>
        <taxon>Alphaproteobacteria</taxon>
        <taxon>Sphingomonadales</taxon>
        <taxon>Sphingomonadaceae</taxon>
        <taxon>Sphingomonas</taxon>
    </lineage>
</organism>
<accession>A0A838LDH9</accession>
<dbReference type="Proteomes" id="UP000570166">
    <property type="component" value="Unassembled WGS sequence"/>
</dbReference>
<evidence type="ECO:0000313" key="2">
    <source>
        <dbReference type="Proteomes" id="UP000570166"/>
    </source>
</evidence>
<dbReference type="AlphaFoldDB" id="A0A838LDH9"/>
<dbReference type="EMBL" id="JACEIB010000027">
    <property type="protein sequence ID" value="MBA2936196.1"/>
    <property type="molecule type" value="Genomic_DNA"/>
</dbReference>
<reference evidence="1 2" key="1">
    <citation type="submission" date="2020-07" db="EMBL/GenBank/DDBJ databases">
        <authorList>
            <person name="Sun Q."/>
        </authorList>
    </citation>
    <scope>NUCLEOTIDE SEQUENCE [LARGE SCALE GENOMIC DNA]</scope>
    <source>
        <strain evidence="1 2">CGMCC 1.13654</strain>
    </source>
</reference>
<proteinExistence type="predicted"/>
<comment type="caution">
    <text evidence="1">The sequence shown here is derived from an EMBL/GenBank/DDBJ whole genome shotgun (WGS) entry which is preliminary data.</text>
</comment>
<name>A0A838LDH9_9SPHN</name>
<protein>
    <submittedName>
        <fullName evidence="1">Uncharacterized protein</fullName>
    </submittedName>
</protein>
<sequence length="52" mass="5734">MKHHHPDVFCAALLNVQPMGIYATAQIVSDARKHGVLVRPISINASHRDCTL</sequence>
<keyword evidence="2" id="KW-1185">Reference proteome</keyword>
<evidence type="ECO:0000313" key="1">
    <source>
        <dbReference type="EMBL" id="MBA2936196.1"/>
    </source>
</evidence>